<dbReference type="PRINTS" id="PR00723">
    <property type="entry name" value="SUBTILISIN"/>
</dbReference>
<dbReference type="PRINTS" id="PR01779">
    <property type="entry name" value="LANTIPROCESS"/>
</dbReference>
<evidence type="ECO:0000256" key="1">
    <source>
        <dbReference type="ARBA" id="ARBA00011073"/>
    </source>
</evidence>
<dbReference type="InterPro" id="IPR050131">
    <property type="entry name" value="Peptidase_S8_subtilisin-like"/>
</dbReference>
<feature type="chain" id="PRO_5004325247" description="Leader peptide-processing serine protease" evidence="8">
    <location>
        <begin position="24"/>
        <end position="447"/>
    </location>
</feature>
<dbReference type="InterPro" id="IPR015500">
    <property type="entry name" value="Peptidase_S8_subtilisin-rel"/>
</dbReference>
<dbReference type="EMBL" id="AF238860">
    <property type="protein sequence ID" value="AAG48569.1"/>
    <property type="molecule type" value="Genomic_DNA"/>
</dbReference>
<dbReference type="PANTHER" id="PTHR43806:SF11">
    <property type="entry name" value="CEREVISIN-RELATED"/>
    <property type="match status" value="1"/>
</dbReference>
<dbReference type="InterPro" id="IPR022398">
    <property type="entry name" value="Peptidase_S8_His-AS"/>
</dbReference>
<gene>
    <name evidence="10" type="primary">mutP</name>
</gene>
<dbReference type="MEROPS" id="S08.065"/>
<dbReference type="GO" id="GO:0006508">
    <property type="term" value="P:proteolysis"/>
    <property type="evidence" value="ECO:0007669"/>
    <property type="project" value="UniProtKB-KW"/>
</dbReference>
<dbReference type="PROSITE" id="PS00136">
    <property type="entry name" value="SUBTILASE_ASP"/>
    <property type="match status" value="1"/>
</dbReference>
<feature type="active site" description="Charge relay system" evidence="6 7">
    <location>
        <position position="138"/>
    </location>
</feature>
<evidence type="ECO:0000256" key="6">
    <source>
        <dbReference type="PIRSR" id="PIRSR037875-50"/>
    </source>
</evidence>
<dbReference type="PROSITE" id="PS00137">
    <property type="entry name" value="SUBTILASE_HIS"/>
    <property type="match status" value="1"/>
</dbReference>
<evidence type="ECO:0000256" key="7">
    <source>
        <dbReference type="PROSITE-ProRule" id="PRU01240"/>
    </source>
</evidence>
<comment type="pathway">
    <text evidence="5">Antibiotic biosynthesis.</text>
</comment>
<protein>
    <recommendedName>
        <fullName evidence="5">Leader peptide-processing serine protease</fullName>
        <ecNumber evidence="5">3.4.21.-</ecNumber>
    </recommendedName>
</protein>
<dbReference type="InterPro" id="IPR036852">
    <property type="entry name" value="Peptidase_S8/S53_dom_sf"/>
</dbReference>
<dbReference type="PROSITE" id="PS51892">
    <property type="entry name" value="SUBTILASE"/>
    <property type="match status" value="1"/>
</dbReference>
<keyword evidence="4 5" id="KW-0720">Serine protease</keyword>
<comment type="similarity">
    <text evidence="1 5 7">Belongs to the peptidase S8 family.</text>
</comment>
<dbReference type="EC" id="3.4.21.-" evidence="5"/>
<evidence type="ECO:0000313" key="10">
    <source>
        <dbReference type="EMBL" id="AAG48569.1"/>
    </source>
</evidence>
<evidence type="ECO:0000256" key="5">
    <source>
        <dbReference type="PIRNR" id="PIRNR037875"/>
    </source>
</evidence>
<dbReference type="Gene3D" id="3.40.50.200">
    <property type="entry name" value="Peptidase S8/S53 domain"/>
    <property type="match status" value="1"/>
</dbReference>
<evidence type="ECO:0000259" key="9">
    <source>
        <dbReference type="Pfam" id="PF00082"/>
    </source>
</evidence>
<dbReference type="PANTHER" id="PTHR43806">
    <property type="entry name" value="PEPTIDASE S8"/>
    <property type="match status" value="1"/>
</dbReference>
<dbReference type="InterPro" id="IPR008357">
    <property type="entry name" value="Lanit_process"/>
</dbReference>
<keyword evidence="3 5" id="KW-0378">Hydrolase</keyword>
<dbReference type="PIRSF" id="PIRSF037875">
    <property type="entry name" value="Peptidase_S8_lp"/>
    <property type="match status" value="1"/>
</dbReference>
<dbReference type="InterPro" id="IPR000209">
    <property type="entry name" value="Peptidase_S8/S53_dom"/>
</dbReference>
<evidence type="ECO:0000256" key="2">
    <source>
        <dbReference type="ARBA" id="ARBA00022670"/>
    </source>
</evidence>
<feature type="domain" description="Peptidase S8/S53" evidence="9">
    <location>
        <begin position="130"/>
        <end position="428"/>
    </location>
</feature>
<dbReference type="AlphaFoldDB" id="Q9F0G1"/>
<name>Q9F0G1_STRMG</name>
<evidence type="ECO:0000256" key="8">
    <source>
        <dbReference type="SAM" id="SignalP"/>
    </source>
</evidence>
<proteinExistence type="inferred from homology"/>
<dbReference type="CDD" id="cd07482">
    <property type="entry name" value="Peptidases_S8_Lantibiotic_specific_protease"/>
    <property type="match status" value="1"/>
</dbReference>
<dbReference type="Pfam" id="PF00082">
    <property type="entry name" value="Peptidase_S8"/>
    <property type="match status" value="1"/>
</dbReference>
<reference evidence="10" key="2">
    <citation type="journal article" date="2001" name="Appl. Environ. Microbiol.">
        <title>The group I strain of Streptococcus mutans, UA140, produces both the lantibiotic mutacin I and a nonlantibiotic bacteriocin, mutacin IV.</title>
        <authorList>
            <person name="Qi F."/>
            <person name="Chen P."/>
            <person name="Caufield P.W."/>
        </authorList>
    </citation>
    <scope>NUCLEOTIDE SEQUENCE</scope>
    <source>
        <strain evidence="10">UA140</strain>
    </source>
</reference>
<dbReference type="SUPFAM" id="SSF52743">
    <property type="entry name" value="Subtilisin-like"/>
    <property type="match status" value="1"/>
</dbReference>
<evidence type="ECO:0000256" key="4">
    <source>
        <dbReference type="ARBA" id="ARBA00022825"/>
    </source>
</evidence>
<accession>Q9F0G1</accession>
<sequence length="447" mass="49139">MKKKGLLVIIFLTFFFFYPKAKAAEYTIISNNSEQTVNDLNNLGVTVNSHIAEIGYIEAQGDVNIDQIEKLSNIQSIQNMADTSQNITTRVPSTYINQTIQLPQLFSYQWGMQKITNNGVSYSLNKENRKNVTVALVDSGIDVDHNAFTGMIDSRSKNFVPAGGYDNSESSETGNINDIDDKKGHGTAVAGQIAANGQIFGVSPGTNLLIYRVFGKSKSKECWILKAIIDATNNGANVINLSLGQYIKIPNGDIWESAEALGYKFAIDYATRHNVIVVAATGNDGLSDDNGEVKTYYNSQHSGQDMSQNDTVEDYPSVLPNAIAVGSSDNNNQRSSFSNYYNQYQDNFILAPGGGTTLLDQYGQEEWYNQKLFMKEQVLSTSNNGNYDYADGTSISTGKVSGELAEIISNYHLQGDSSKARSILLNQVNYTSDGYKEISTYKALRGY</sequence>
<feature type="active site" description="Charge relay system" evidence="6 7">
    <location>
        <position position="185"/>
    </location>
</feature>
<keyword evidence="5" id="KW-0865">Zymogen</keyword>
<dbReference type="InterPro" id="IPR023827">
    <property type="entry name" value="Peptidase_S8_Asp-AS"/>
</dbReference>
<feature type="active site" description="Charge relay system" evidence="6 7">
    <location>
        <position position="394"/>
    </location>
</feature>
<keyword evidence="2 5" id="KW-0645">Protease</keyword>
<keyword evidence="5 8" id="KW-0732">Signal</keyword>
<feature type="signal peptide" evidence="8">
    <location>
        <begin position="1"/>
        <end position="23"/>
    </location>
</feature>
<evidence type="ECO:0000256" key="3">
    <source>
        <dbReference type="ARBA" id="ARBA00022801"/>
    </source>
</evidence>
<organism evidence="10">
    <name type="scientific">Streptococcus mutans</name>
    <dbReference type="NCBI Taxonomy" id="1309"/>
    <lineage>
        <taxon>Bacteria</taxon>
        <taxon>Bacillati</taxon>
        <taxon>Bacillota</taxon>
        <taxon>Bacilli</taxon>
        <taxon>Lactobacillales</taxon>
        <taxon>Streptococcaceae</taxon>
        <taxon>Streptococcus</taxon>
    </lineage>
</organism>
<reference evidence="10" key="1">
    <citation type="journal article" date="2000" name="Appl. Environ. Microbiol.">
        <title>Purification and biochemical characterization of mutacin I from the group I strain of Streptococcus mutans, CH43, and genetic analysis of mutacin I biosynthesis genes.</title>
        <authorList>
            <person name="Qi F."/>
            <person name="Chen P."/>
            <person name="Caufield P.W."/>
        </authorList>
    </citation>
    <scope>NUCLEOTIDE SEQUENCE</scope>
    <source>
        <strain evidence="10">UA140</strain>
    </source>
</reference>
<dbReference type="GO" id="GO:0004252">
    <property type="term" value="F:serine-type endopeptidase activity"/>
    <property type="evidence" value="ECO:0007669"/>
    <property type="project" value="UniProtKB-UniRule"/>
</dbReference>